<evidence type="ECO:0000256" key="7">
    <source>
        <dbReference type="SAM" id="Phobius"/>
    </source>
</evidence>
<dbReference type="InterPro" id="IPR020846">
    <property type="entry name" value="MFS_dom"/>
</dbReference>
<accession>A0A2T5G9R7</accession>
<keyword evidence="2" id="KW-0813">Transport</keyword>
<evidence type="ECO:0000259" key="8">
    <source>
        <dbReference type="PROSITE" id="PS50850"/>
    </source>
</evidence>
<comment type="caution">
    <text evidence="9">The sequence shown here is derived from an EMBL/GenBank/DDBJ whole genome shotgun (WGS) entry which is preliminary data.</text>
</comment>
<dbReference type="CDD" id="cd17325">
    <property type="entry name" value="MFS_MdtG_SLC18_like"/>
    <property type="match status" value="1"/>
</dbReference>
<organism evidence="9 10">
    <name type="scientific">Hydrogenibacillus schlegelii</name>
    <name type="common">Bacillus schlegelii</name>
    <dbReference type="NCBI Taxonomy" id="1484"/>
    <lineage>
        <taxon>Bacteria</taxon>
        <taxon>Bacillati</taxon>
        <taxon>Bacillota</taxon>
        <taxon>Bacilli</taxon>
        <taxon>Bacillales</taxon>
        <taxon>Bacillales Family X. Incertae Sedis</taxon>
        <taxon>Hydrogenibacillus</taxon>
    </lineage>
</organism>
<protein>
    <submittedName>
        <fullName evidence="9">Major facilitator superfamily (MFS) transporter</fullName>
    </submittedName>
</protein>
<feature type="transmembrane region" description="Helical" evidence="7">
    <location>
        <begin position="86"/>
        <end position="104"/>
    </location>
</feature>
<feature type="transmembrane region" description="Helical" evidence="7">
    <location>
        <begin position="12"/>
        <end position="35"/>
    </location>
</feature>
<dbReference type="InterPro" id="IPR050171">
    <property type="entry name" value="MFS_Transporters"/>
</dbReference>
<keyword evidence="5 7" id="KW-1133">Transmembrane helix</keyword>
<keyword evidence="6 7" id="KW-0472">Membrane</keyword>
<evidence type="ECO:0000313" key="10">
    <source>
        <dbReference type="Proteomes" id="UP000244180"/>
    </source>
</evidence>
<dbReference type="AlphaFoldDB" id="A0A2T5G9R7"/>
<dbReference type="PROSITE" id="PS50850">
    <property type="entry name" value="MFS"/>
    <property type="match status" value="1"/>
</dbReference>
<evidence type="ECO:0000256" key="1">
    <source>
        <dbReference type="ARBA" id="ARBA00004651"/>
    </source>
</evidence>
<feature type="transmembrane region" description="Helical" evidence="7">
    <location>
        <begin position="292"/>
        <end position="325"/>
    </location>
</feature>
<dbReference type="PROSITE" id="PS00216">
    <property type="entry name" value="SUGAR_TRANSPORT_1"/>
    <property type="match status" value="2"/>
</dbReference>
<dbReference type="SUPFAM" id="SSF103473">
    <property type="entry name" value="MFS general substrate transporter"/>
    <property type="match status" value="1"/>
</dbReference>
<dbReference type="RefSeq" id="WP_273000255.1">
    <property type="nucleotide sequence ID" value="NZ_PEBV01000019.1"/>
</dbReference>
<comment type="subcellular location">
    <subcellularLocation>
        <location evidence="1">Cell membrane</location>
        <topology evidence="1">Multi-pass membrane protein</topology>
    </subcellularLocation>
</comment>
<reference evidence="9 10" key="1">
    <citation type="submission" date="2017-08" db="EMBL/GenBank/DDBJ databases">
        <title>Burning lignite coal seam in the remote Altai Mountains harbors a hydrogen-driven thermophilic microbial community.</title>
        <authorList>
            <person name="Kadnikov V.V."/>
            <person name="Mardanov A.V."/>
            <person name="Ivasenko D."/>
            <person name="Beletsky A.V."/>
            <person name="Karnachuk O.V."/>
            <person name="Ravin N.V."/>
        </authorList>
    </citation>
    <scope>NUCLEOTIDE SEQUENCE [LARGE SCALE GENOMIC DNA]</scope>
    <source>
        <strain evidence="9">AL33</strain>
    </source>
</reference>
<feature type="transmembrane region" description="Helical" evidence="7">
    <location>
        <begin position="150"/>
        <end position="171"/>
    </location>
</feature>
<dbReference type="Gene3D" id="1.20.1250.20">
    <property type="entry name" value="MFS general substrate transporter like domains"/>
    <property type="match status" value="2"/>
</dbReference>
<feature type="domain" description="Major facilitator superfamily (MFS) profile" evidence="8">
    <location>
        <begin position="18"/>
        <end position="404"/>
    </location>
</feature>
<dbReference type="PANTHER" id="PTHR23517:SF3">
    <property type="entry name" value="INTEGRAL MEMBRANE TRANSPORT PROTEIN"/>
    <property type="match status" value="1"/>
</dbReference>
<sequence length="405" mass="42645">MNAKEMRSDVGIASNRIPFLLLVVTNFFVGGMVGLERSVLPLLGERVFGLASTGAALSFIVSFGLTKGAVNLFAGALADRYGRKRILLFGWGIGFWVPVLIITAPSWTVILLANVLLGLHQGLTWSMTVNMKLDLVRPEERGTAVGLNEFAGYLGASVLAALSGYVAMVKALRPEPFYLGFGLVAVGFLLSLLAPDTAATARSAGGFGPGMSLAEAFRRTTWVDRRLMSLSFAGLTTNLKDGLAWGIFPLLLAQKGLDLGTASLIVSAYPAAWGLFQLLTGPLSDRIGRKTLIVGGMAVQAASLWAFLGATSVAALGLAAVLLGIGTAMVYPTLQAAVGDRVAPAWRASALGVYRFWRDEGYAFGALLGGALADVFGLRMSVGLIAFLPLLAAGLVARFDREERG</sequence>
<dbReference type="InterPro" id="IPR011701">
    <property type="entry name" value="MFS"/>
</dbReference>
<evidence type="ECO:0000256" key="4">
    <source>
        <dbReference type="ARBA" id="ARBA00022692"/>
    </source>
</evidence>
<dbReference type="Proteomes" id="UP000244180">
    <property type="component" value="Unassembled WGS sequence"/>
</dbReference>
<proteinExistence type="predicted"/>
<dbReference type="Pfam" id="PF07690">
    <property type="entry name" value="MFS_1"/>
    <property type="match status" value="2"/>
</dbReference>
<keyword evidence="3" id="KW-1003">Cell membrane</keyword>
<evidence type="ECO:0000313" key="9">
    <source>
        <dbReference type="EMBL" id="PTQ52917.1"/>
    </source>
</evidence>
<evidence type="ECO:0000256" key="2">
    <source>
        <dbReference type="ARBA" id="ARBA00022448"/>
    </source>
</evidence>
<evidence type="ECO:0000256" key="6">
    <source>
        <dbReference type="ARBA" id="ARBA00023136"/>
    </source>
</evidence>
<dbReference type="EMBL" id="PEBV01000019">
    <property type="protein sequence ID" value="PTQ52917.1"/>
    <property type="molecule type" value="Genomic_DNA"/>
</dbReference>
<feature type="transmembrane region" description="Helical" evidence="7">
    <location>
        <begin position="177"/>
        <end position="194"/>
    </location>
</feature>
<dbReference type="GO" id="GO:0022857">
    <property type="term" value="F:transmembrane transporter activity"/>
    <property type="evidence" value="ECO:0007669"/>
    <property type="project" value="InterPro"/>
</dbReference>
<feature type="transmembrane region" description="Helical" evidence="7">
    <location>
        <begin position="260"/>
        <end position="280"/>
    </location>
</feature>
<dbReference type="InterPro" id="IPR036259">
    <property type="entry name" value="MFS_trans_sf"/>
</dbReference>
<dbReference type="GO" id="GO:0005886">
    <property type="term" value="C:plasma membrane"/>
    <property type="evidence" value="ECO:0007669"/>
    <property type="project" value="UniProtKB-SubCell"/>
</dbReference>
<evidence type="ECO:0000256" key="5">
    <source>
        <dbReference type="ARBA" id="ARBA00022989"/>
    </source>
</evidence>
<name>A0A2T5G9R7_HYDSH</name>
<dbReference type="InterPro" id="IPR005829">
    <property type="entry name" value="Sugar_transporter_CS"/>
</dbReference>
<feature type="transmembrane region" description="Helical" evidence="7">
    <location>
        <begin position="376"/>
        <end position="397"/>
    </location>
</feature>
<keyword evidence="4 7" id="KW-0812">Transmembrane</keyword>
<dbReference type="PANTHER" id="PTHR23517">
    <property type="entry name" value="RESISTANCE PROTEIN MDTM, PUTATIVE-RELATED-RELATED"/>
    <property type="match status" value="1"/>
</dbReference>
<evidence type="ECO:0000256" key="3">
    <source>
        <dbReference type="ARBA" id="ARBA00022475"/>
    </source>
</evidence>
<gene>
    <name evidence="9" type="ORF">HSCHL_2416</name>
</gene>